<feature type="transmembrane region" description="Helical" evidence="14">
    <location>
        <begin position="300"/>
        <end position="333"/>
    </location>
</feature>
<evidence type="ECO:0000256" key="8">
    <source>
        <dbReference type="ARBA" id="ARBA00023053"/>
    </source>
</evidence>
<evidence type="ECO:0000313" key="16">
    <source>
        <dbReference type="Proteomes" id="UP000283644"/>
    </source>
</evidence>
<feature type="transmembrane region" description="Helical" evidence="14">
    <location>
        <begin position="408"/>
        <end position="431"/>
    </location>
</feature>
<feature type="transmembrane region" description="Helical" evidence="14">
    <location>
        <begin position="69"/>
        <end position="92"/>
    </location>
</feature>
<feature type="transmembrane region" description="Helical" evidence="14">
    <location>
        <begin position="116"/>
        <end position="141"/>
    </location>
</feature>
<keyword evidence="16" id="KW-1185">Reference proteome</keyword>
<keyword evidence="4" id="KW-1003">Cell membrane</keyword>
<sequence>MIITGVGLTVLLVLVVGIAVARKVDGDSANYLVAGRQLGVPLVAVALGTAAVDSNATIGNTDLSSSFGFWAGASLALGLAVCLLIAGMFLAAPMNRMGLFTLADFFARRYDRRMEVLASILMIFAFTILLAGNMVACGFLLEYFTSMPYELGVVLAICLVLAYTVGGGLFSDAYTAVIQAVITVIATAALFLWFAAEYGIAIPDGLGPFDLGQLTDSAQGAPINWATLIALGIGDLVAIDFMQRIFGAKSPAAARRSCFIAAGATAAIGTVWSLVALSSVSALGLSTADGPVMFQLLDGYAPAILAVLVLSGVVAASFSTASGAVLATSAVAVRNLAGVTREVAPGHADPLLKWTRVAMLPVVAVGALLAVRVSQTGILLTLAFDLMLACLVAPFVLGLFWKGATTTGALVGTTVGLTVRIVLLALTPTIYGLPNDILYIDNSVVGAGLDGWVTLIAFAAGIGSFVSVSALTANHAREEVELRHEDRLAPAPA</sequence>
<evidence type="ECO:0000256" key="13">
    <source>
        <dbReference type="RuleBase" id="RU362091"/>
    </source>
</evidence>
<keyword evidence="5 14" id="KW-0812">Transmembrane</keyword>
<evidence type="ECO:0000256" key="5">
    <source>
        <dbReference type="ARBA" id="ARBA00022692"/>
    </source>
</evidence>
<comment type="caution">
    <text evidence="15">The sequence shown here is derived from an EMBL/GenBank/DDBJ whole genome shotgun (WGS) entry which is preliminary data.</text>
</comment>
<dbReference type="RefSeq" id="WP_118929098.1">
    <property type="nucleotide sequence ID" value="NZ_QXGH01000052.1"/>
</dbReference>
<comment type="similarity">
    <text evidence="2 13">Belongs to the sodium:solute symporter (SSF) (TC 2.A.21) family.</text>
</comment>
<dbReference type="InterPro" id="IPR001734">
    <property type="entry name" value="Na/solute_symporter"/>
</dbReference>
<dbReference type="AlphaFoldDB" id="A0A417XSP2"/>
<evidence type="ECO:0000256" key="12">
    <source>
        <dbReference type="ARBA" id="ARBA00033708"/>
    </source>
</evidence>
<feature type="transmembrane region" description="Helical" evidence="14">
    <location>
        <begin position="354"/>
        <end position="371"/>
    </location>
</feature>
<evidence type="ECO:0000256" key="9">
    <source>
        <dbReference type="ARBA" id="ARBA00023065"/>
    </source>
</evidence>
<evidence type="ECO:0000256" key="7">
    <source>
        <dbReference type="ARBA" id="ARBA00022989"/>
    </source>
</evidence>
<evidence type="ECO:0000256" key="1">
    <source>
        <dbReference type="ARBA" id="ARBA00004651"/>
    </source>
</evidence>
<dbReference type="Gene3D" id="1.20.1730.10">
    <property type="entry name" value="Sodium/glucose cotransporter"/>
    <property type="match status" value="1"/>
</dbReference>
<evidence type="ECO:0000256" key="10">
    <source>
        <dbReference type="ARBA" id="ARBA00023136"/>
    </source>
</evidence>
<keyword evidence="10 14" id="KW-0472">Membrane</keyword>
<name>A0A417XSP2_9ACTN</name>
<accession>A0A417XSP2</accession>
<proteinExistence type="inferred from homology"/>
<dbReference type="Proteomes" id="UP000283644">
    <property type="component" value="Unassembled WGS sequence"/>
</dbReference>
<dbReference type="PANTHER" id="PTHR48086">
    <property type="entry name" value="SODIUM/PROLINE SYMPORTER-RELATED"/>
    <property type="match status" value="1"/>
</dbReference>
<dbReference type="InterPro" id="IPR038377">
    <property type="entry name" value="Na/Glc_symporter_sf"/>
</dbReference>
<evidence type="ECO:0000313" key="15">
    <source>
        <dbReference type="EMBL" id="RHW23257.1"/>
    </source>
</evidence>
<keyword evidence="11" id="KW-0739">Sodium transport</keyword>
<feature type="transmembrane region" description="Helical" evidence="14">
    <location>
        <begin position="223"/>
        <end position="246"/>
    </location>
</feature>
<dbReference type="InterPro" id="IPR050277">
    <property type="entry name" value="Sodium:Solute_Symporter"/>
</dbReference>
<dbReference type="EMBL" id="QXGH01000052">
    <property type="protein sequence ID" value="RHW23257.1"/>
    <property type="molecule type" value="Genomic_DNA"/>
</dbReference>
<organism evidence="15 16">
    <name type="scientific">Nocardioides immobilis</name>
    <dbReference type="NCBI Taxonomy" id="2049295"/>
    <lineage>
        <taxon>Bacteria</taxon>
        <taxon>Bacillati</taxon>
        <taxon>Actinomycetota</taxon>
        <taxon>Actinomycetes</taxon>
        <taxon>Propionibacteriales</taxon>
        <taxon>Nocardioidaceae</taxon>
        <taxon>Nocardioides</taxon>
    </lineage>
</organism>
<comment type="catalytic activity">
    <reaction evidence="12">
        <text>L-proline(in) + Na(+)(in) = L-proline(out) + Na(+)(out)</text>
        <dbReference type="Rhea" id="RHEA:28967"/>
        <dbReference type="ChEBI" id="CHEBI:29101"/>
        <dbReference type="ChEBI" id="CHEBI:60039"/>
    </reaction>
</comment>
<protein>
    <submittedName>
        <fullName evidence="15">Sodium:solute symporter</fullName>
    </submittedName>
</protein>
<dbReference type="GO" id="GO:0015293">
    <property type="term" value="F:symporter activity"/>
    <property type="evidence" value="ECO:0007669"/>
    <property type="project" value="UniProtKB-KW"/>
</dbReference>
<dbReference type="GO" id="GO:0006814">
    <property type="term" value="P:sodium ion transport"/>
    <property type="evidence" value="ECO:0007669"/>
    <property type="project" value="UniProtKB-KW"/>
</dbReference>
<keyword evidence="7 14" id="KW-1133">Transmembrane helix</keyword>
<evidence type="ECO:0000256" key="4">
    <source>
        <dbReference type="ARBA" id="ARBA00022475"/>
    </source>
</evidence>
<evidence type="ECO:0000256" key="2">
    <source>
        <dbReference type="ARBA" id="ARBA00006434"/>
    </source>
</evidence>
<feature type="transmembrane region" description="Helical" evidence="14">
    <location>
        <begin position="147"/>
        <end position="166"/>
    </location>
</feature>
<dbReference type="OrthoDB" id="9789704at2"/>
<comment type="subcellular location">
    <subcellularLocation>
        <location evidence="1">Cell membrane</location>
        <topology evidence="1">Multi-pass membrane protein</topology>
    </subcellularLocation>
</comment>
<reference evidence="15 16" key="1">
    <citation type="submission" date="2018-09" db="EMBL/GenBank/DDBJ databases">
        <title>Genome sequencing of Nocardioides immobilis CCTCC AB 2017083 for comparison to Nocardioides silvaticus.</title>
        <authorList>
            <person name="Li C."/>
            <person name="Wang G."/>
        </authorList>
    </citation>
    <scope>NUCLEOTIDE SEQUENCE [LARGE SCALE GENOMIC DNA]</scope>
    <source>
        <strain evidence="15 16">CCTCC AB 2017083</strain>
    </source>
</reference>
<feature type="transmembrane region" description="Helical" evidence="14">
    <location>
        <begin position="451"/>
        <end position="473"/>
    </location>
</feature>
<keyword evidence="8" id="KW-0915">Sodium</keyword>
<keyword evidence="9" id="KW-0406">Ion transport</keyword>
<dbReference type="PROSITE" id="PS50283">
    <property type="entry name" value="NA_SOLUT_SYMP_3"/>
    <property type="match status" value="1"/>
</dbReference>
<evidence type="ECO:0000256" key="6">
    <source>
        <dbReference type="ARBA" id="ARBA00022847"/>
    </source>
</evidence>
<evidence type="ECO:0000256" key="14">
    <source>
        <dbReference type="SAM" id="Phobius"/>
    </source>
</evidence>
<dbReference type="PANTHER" id="PTHR48086:SF3">
    <property type="entry name" value="SODIUM_PROLINE SYMPORTER"/>
    <property type="match status" value="1"/>
</dbReference>
<feature type="transmembrane region" description="Helical" evidence="14">
    <location>
        <begin position="377"/>
        <end position="401"/>
    </location>
</feature>
<evidence type="ECO:0000256" key="3">
    <source>
        <dbReference type="ARBA" id="ARBA00022448"/>
    </source>
</evidence>
<dbReference type="Pfam" id="PF00474">
    <property type="entry name" value="SSF"/>
    <property type="match status" value="1"/>
</dbReference>
<keyword evidence="6" id="KW-0769">Symport</keyword>
<feature type="transmembrane region" description="Helical" evidence="14">
    <location>
        <begin position="258"/>
        <end position="280"/>
    </location>
</feature>
<keyword evidence="3" id="KW-0813">Transport</keyword>
<gene>
    <name evidence="15" type="ORF">D0Z08_30770</name>
</gene>
<feature type="transmembrane region" description="Helical" evidence="14">
    <location>
        <begin position="173"/>
        <end position="196"/>
    </location>
</feature>
<evidence type="ECO:0000256" key="11">
    <source>
        <dbReference type="ARBA" id="ARBA00023201"/>
    </source>
</evidence>
<dbReference type="GO" id="GO:0005886">
    <property type="term" value="C:plasma membrane"/>
    <property type="evidence" value="ECO:0007669"/>
    <property type="project" value="UniProtKB-SubCell"/>
</dbReference>